<dbReference type="EMBL" id="PYWC01000057">
    <property type="protein sequence ID" value="PWW74783.1"/>
    <property type="molecule type" value="Genomic_DNA"/>
</dbReference>
<evidence type="ECO:0000256" key="1">
    <source>
        <dbReference type="SAM" id="Phobius"/>
    </source>
</evidence>
<keyword evidence="1" id="KW-0812">Transmembrane</keyword>
<evidence type="ECO:0000313" key="2">
    <source>
        <dbReference type="EMBL" id="PWW74783.1"/>
    </source>
</evidence>
<sequence length="288" mass="31962">MILGGPVYKSAHKDSENKHSLLCRISYGQTLSKCFDSLQTFPDSLAATNPFSSDVQSRRNLIVLVQRFLLTFFALVLLVVCLWGFPKMQPMSQWQQRFFNTLSILLTAVASLGLGSLLGHLGSMLRWPLLARTVYQMQDVDSILGMSTPTGTLQLIRRHIREWRISRTTFIATAYLIINVVGRLSVAIFGLAYNMTDKTGVEVPILGTDWKSASWTSQNFSDGSIHTGGDEDQSEDELLKLALNGLQKYANTPKWAYSGNSDFSFGDDINPYLPSDLHVSNATLKVGG</sequence>
<accession>A0A317SKE4</accession>
<feature type="transmembrane region" description="Helical" evidence="1">
    <location>
        <begin position="98"/>
        <end position="118"/>
    </location>
</feature>
<comment type="caution">
    <text evidence="2">The sequence shown here is derived from an EMBL/GenBank/DDBJ whole genome shotgun (WGS) entry which is preliminary data.</text>
</comment>
<feature type="transmembrane region" description="Helical" evidence="1">
    <location>
        <begin position="68"/>
        <end position="86"/>
    </location>
</feature>
<proteinExistence type="predicted"/>
<feature type="transmembrane region" description="Helical" evidence="1">
    <location>
        <begin position="170"/>
        <end position="193"/>
    </location>
</feature>
<keyword evidence="1" id="KW-0472">Membrane</keyword>
<dbReference type="Proteomes" id="UP000246991">
    <property type="component" value="Unassembled WGS sequence"/>
</dbReference>
<protein>
    <submittedName>
        <fullName evidence="2">Uncharacterized protein</fullName>
    </submittedName>
</protein>
<evidence type="ECO:0000313" key="3">
    <source>
        <dbReference type="Proteomes" id="UP000246991"/>
    </source>
</evidence>
<keyword evidence="1" id="KW-1133">Transmembrane helix</keyword>
<dbReference type="AlphaFoldDB" id="A0A317SKE4"/>
<name>A0A317SKE4_9PEZI</name>
<gene>
    <name evidence="2" type="ORF">C7212DRAFT_353404</name>
</gene>
<keyword evidence="3" id="KW-1185">Reference proteome</keyword>
<dbReference type="OrthoDB" id="4768051at2759"/>
<organism evidence="2 3">
    <name type="scientific">Tuber magnatum</name>
    <name type="common">white Piedmont truffle</name>
    <dbReference type="NCBI Taxonomy" id="42249"/>
    <lineage>
        <taxon>Eukaryota</taxon>
        <taxon>Fungi</taxon>
        <taxon>Dikarya</taxon>
        <taxon>Ascomycota</taxon>
        <taxon>Pezizomycotina</taxon>
        <taxon>Pezizomycetes</taxon>
        <taxon>Pezizales</taxon>
        <taxon>Tuberaceae</taxon>
        <taxon>Tuber</taxon>
    </lineage>
</organism>
<reference evidence="2 3" key="1">
    <citation type="submission" date="2018-03" db="EMBL/GenBank/DDBJ databases">
        <title>Genomes of Pezizomycetes fungi and the evolution of truffles.</title>
        <authorList>
            <person name="Murat C."/>
            <person name="Payen T."/>
            <person name="Noel B."/>
            <person name="Kuo A."/>
            <person name="Martin F.M."/>
        </authorList>
    </citation>
    <scope>NUCLEOTIDE SEQUENCE [LARGE SCALE GENOMIC DNA]</scope>
    <source>
        <strain evidence="2">091103-1</strain>
    </source>
</reference>